<dbReference type="PANTHER" id="PTHR13162:SF8">
    <property type="entry name" value="CCR4-NOT TRANSCRIPTION COMPLEX SUBUNIT 1"/>
    <property type="match status" value="1"/>
</dbReference>
<organism evidence="2 3">
    <name type="scientific">Ancylostoma caninum</name>
    <name type="common">Dog hookworm</name>
    <dbReference type="NCBI Taxonomy" id="29170"/>
    <lineage>
        <taxon>Eukaryota</taxon>
        <taxon>Metazoa</taxon>
        <taxon>Ecdysozoa</taxon>
        <taxon>Nematoda</taxon>
        <taxon>Chromadorea</taxon>
        <taxon>Rhabditida</taxon>
        <taxon>Rhabditina</taxon>
        <taxon>Rhabditomorpha</taxon>
        <taxon>Strongyloidea</taxon>
        <taxon>Ancylostomatidae</taxon>
        <taxon>Ancylostomatinae</taxon>
        <taxon>Ancylostoma</taxon>
    </lineage>
</organism>
<dbReference type="PANTHER" id="PTHR13162">
    <property type="entry name" value="CCR4-NOT TRANSCRIPTION COMPLEX"/>
    <property type="match status" value="1"/>
</dbReference>
<accession>A0A368F0I8</accession>
<feature type="domain" description="CCR4-NOT transcription complex subunit 1 CAF1-binding" evidence="1">
    <location>
        <begin position="6"/>
        <end position="84"/>
    </location>
</feature>
<evidence type="ECO:0000313" key="3">
    <source>
        <dbReference type="Proteomes" id="UP000252519"/>
    </source>
</evidence>
<protein>
    <recommendedName>
        <fullName evidence="1">CCR4-NOT transcription complex subunit 1 CAF1-binding domain-containing protein</fullName>
    </recommendedName>
</protein>
<dbReference type="GO" id="GO:0017148">
    <property type="term" value="P:negative regulation of translation"/>
    <property type="evidence" value="ECO:0007669"/>
    <property type="project" value="InterPro"/>
</dbReference>
<dbReference type="GO" id="GO:0000932">
    <property type="term" value="C:P-body"/>
    <property type="evidence" value="ECO:0007669"/>
    <property type="project" value="TreeGrafter"/>
</dbReference>
<dbReference type="OrthoDB" id="1933107at2759"/>
<evidence type="ECO:0000259" key="1">
    <source>
        <dbReference type="Pfam" id="PF16415"/>
    </source>
</evidence>
<sequence>MEYRLILLRSDKRQAASNYSDRQLLKNLGMWLGSITIARNKPILIHELDLKALLMEAYYKGQQELLFVVPFIAKILFSCGKTQVCS</sequence>
<dbReference type="Pfam" id="PF16415">
    <property type="entry name" value="CNOT1_CAF1_bind"/>
    <property type="match status" value="1"/>
</dbReference>
<dbReference type="GO" id="GO:0030015">
    <property type="term" value="C:CCR4-NOT core complex"/>
    <property type="evidence" value="ECO:0007669"/>
    <property type="project" value="InterPro"/>
</dbReference>
<dbReference type="AlphaFoldDB" id="A0A368F0I8"/>
<dbReference type="GO" id="GO:0000288">
    <property type="term" value="P:nuclear-transcribed mRNA catabolic process, deadenylation-dependent decay"/>
    <property type="evidence" value="ECO:0007669"/>
    <property type="project" value="TreeGrafter"/>
</dbReference>
<evidence type="ECO:0000313" key="2">
    <source>
        <dbReference type="EMBL" id="RCN25586.1"/>
    </source>
</evidence>
<name>A0A368F0I8_ANCCA</name>
<dbReference type="EMBL" id="JOJR01011215">
    <property type="protein sequence ID" value="RCN25586.1"/>
    <property type="molecule type" value="Genomic_DNA"/>
</dbReference>
<proteinExistence type="predicted"/>
<reference evidence="2 3" key="1">
    <citation type="submission" date="2014-10" db="EMBL/GenBank/DDBJ databases">
        <title>Draft genome of the hookworm Ancylostoma caninum.</title>
        <authorList>
            <person name="Mitreva M."/>
        </authorList>
    </citation>
    <scope>NUCLEOTIDE SEQUENCE [LARGE SCALE GENOMIC DNA]</scope>
    <source>
        <strain evidence="2 3">Baltimore</strain>
    </source>
</reference>
<dbReference type="InterPro" id="IPR032191">
    <property type="entry name" value="CNOT1_CAF1_bind"/>
</dbReference>
<dbReference type="STRING" id="29170.A0A368F0I8"/>
<dbReference type="InterPro" id="IPR040398">
    <property type="entry name" value="Not1"/>
</dbReference>
<dbReference type="Proteomes" id="UP000252519">
    <property type="component" value="Unassembled WGS sequence"/>
</dbReference>
<dbReference type="Gene3D" id="1.25.40.180">
    <property type="match status" value="1"/>
</dbReference>
<dbReference type="GO" id="GO:0060090">
    <property type="term" value="F:molecular adaptor activity"/>
    <property type="evidence" value="ECO:0007669"/>
    <property type="project" value="TreeGrafter"/>
</dbReference>
<gene>
    <name evidence="2" type="ORF">ANCCAN_28700</name>
</gene>
<keyword evidence="3" id="KW-1185">Reference proteome</keyword>
<comment type="caution">
    <text evidence="2">The sequence shown here is derived from an EMBL/GenBank/DDBJ whole genome shotgun (WGS) entry which is preliminary data.</text>
</comment>